<evidence type="ECO:0000313" key="1">
    <source>
        <dbReference type="Proteomes" id="UP000492821"/>
    </source>
</evidence>
<organism evidence="1 2">
    <name type="scientific">Panagrellus redivivus</name>
    <name type="common">Microworm</name>
    <dbReference type="NCBI Taxonomy" id="6233"/>
    <lineage>
        <taxon>Eukaryota</taxon>
        <taxon>Metazoa</taxon>
        <taxon>Ecdysozoa</taxon>
        <taxon>Nematoda</taxon>
        <taxon>Chromadorea</taxon>
        <taxon>Rhabditida</taxon>
        <taxon>Tylenchina</taxon>
        <taxon>Panagrolaimomorpha</taxon>
        <taxon>Panagrolaimoidea</taxon>
        <taxon>Panagrolaimidae</taxon>
        <taxon>Panagrellus</taxon>
    </lineage>
</organism>
<sequence>MQIRPQKWICMRSIEHSKGLSSPGSSRRFARIDNKAKPGIALLFTAALLTGFPNRLSHEPNLVLWMGRVQSNMGTNASGRQIVFLAEEPVMHIEIVGTEAPSAYCYMSEFECPASL</sequence>
<keyword evidence="1" id="KW-1185">Reference proteome</keyword>
<name>A0A7E4WBG6_PANRE</name>
<dbReference type="WBParaSite" id="Pan_g9283.t1">
    <property type="protein sequence ID" value="Pan_g9283.t1"/>
    <property type="gene ID" value="Pan_g9283"/>
</dbReference>
<proteinExistence type="predicted"/>
<dbReference type="AlphaFoldDB" id="A0A7E4WBG6"/>
<reference evidence="2" key="2">
    <citation type="submission" date="2020-10" db="UniProtKB">
        <authorList>
            <consortium name="WormBaseParasite"/>
        </authorList>
    </citation>
    <scope>IDENTIFICATION</scope>
</reference>
<reference evidence="1" key="1">
    <citation type="journal article" date="2013" name="Genetics">
        <title>The draft genome and transcriptome of Panagrellus redivivus are shaped by the harsh demands of a free-living lifestyle.</title>
        <authorList>
            <person name="Srinivasan J."/>
            <person name="Dillman A.R."/>
            <person name="Macchietto M.G."/>
            <person name="Heikkinen L."/>
            <person name="Lakso M."/>
            <person name="Fracchia K.M."/>
            <person name="Antoshechkin I."/>
            <person name="Mortazavi A."/>
            <person name="Wong G."/>
            <person name="Sternberg P.W."/>
        </authorList>
    </citation>
    <scope>NUCLEOTIDE SEQUENCE [LARGE SCALE GENOMIC DNA]</scope>
    <source>
        <strain evidence="1">MT8872</strain>
    </source>
</reference>
<accession>A0A7E4WBG6</accession>
<protein>
    <submittedName>
        <fullName evidence="2">Secreted protein</fullName>
    </submittedName>
</protein>
<evidence type="ECO:0000313" key="2">
    <source>
        <dbReference type="WBParaSite" id="Pan_g9283.t1"/>
    </source>
</evidence>
<dbReference type="Proteomes" id="UP000492821">
    <property type="component" value="Unassembled WGS sequence"/>
</dbReference>